<dbReference type="AlphaFoldDB" id="A0A0B6ZVC8"/>
<proteinExistence type="predicted"/>
<protein>
    <submittedName>
        <fullName evidence="2">Uncharacterized protein</fullName>
    </submittedName>
</protein>
<evidence type="ECO:0000256" key="1">
    <source>
        <dbReference type="SAM" id="MobiDB-lite"/>
    </source>
</evidence>
<organism evidence="2">
    <name type="scientific">Arion vulgaris</name>
    <dbReference type="NCBI Taxonomy" id="1028688"/>
    <lineage>
        <taxon>Eukaryota</taxon>
        <taxon>Metazoa</taxon>
        <taxon>Spiralia</taxon>
        <taxon>Lophotrochozoa</taxon>
        <taxon>Mollusca</taxon>
        <taxon>Gastropoda</taxon>
        <taxon>Heterobranchia</taxon>
        <taxon>Euthyneura</taxon>
        <taxon>Panpulmonata</taxon>
        <taxon>Eupulmonata</taxon>
        <taxon>Stylommatophora</taxon>
        <taxon>Helicina</taxon>
        <taxon>Arionoidea</taxon>
        <taxon>Arionidae</taxon>
        <taxon>Arion</taxon>
    </lineage>
</organism>
<dbReference type="EMBL" id="HACG01025653">
    <property type="protein sequence ID" value="CEK72518.1"/>
    <property type="molecule type" value="Transcribed_RNA"/>
</dbReference>
<name>A0A0B6ZVC8_9EUPU</name>
<sequence>MEPSCRNAPLHDNHIPQSQLVQPHSSTEGFFSKLAQLGVEKEMMMATTMTRTHKIAEMIVHGAMAVSF</sequence>
<feature type="compositionally biased region" description="Polar residues" evidence="1">
    <location>
        <begin position="15"/>
        <end position="24"/>
    </location>
</feature>
<accession>A0A0B6ZVC8</accession>
<evidence type="ECO:0000313" key="2">
    <source>
        <dbReference type="EMBL" id="CEK72518.1"/>
    </source>
</evidence>
<feature type="region of interest" description="Disordered" evidence="1">
    <location>
        <begin position="1"/>
        <end position="24"/>
    </location>
</feature>
<gene>
    <name evidence="2" type="primary">ORF82771</name>
</gene>
<reference evidence="2" key="1">
    <citation type="submission" date="2014-12" db="EMBL/GenBank/DDBJ databases">
        <title>Insight into the proteome of Arion vulgaris.</title>
        <authorList>
            <person name="Aradska J."/>
            <person name="Bulat T."/>
            <person name="Smidak R."/>
            <person name="Sarate P."/>
            <person name="Gangsoo J."/>
            <person name="Sialana F."/>
            <person name="Bilban M."/>
            <person name="Lubec G."/>
        </authorList>
    </citation>
    <scope>NUCLEOTIDE SEQUENCE</scope>
    <source>
        <tissue evidence="2">Skin</tissue>
    </source>
</reference>